<sequence>MGQTVDNPPEGCFAVYKIMLEYGLRLPAKEILATVGQAPAQVIYNSWVVLTAFQVACHVAAVKTSVDLFQYMYKIATSNRDYIYFSQRDNKNLTLLNLTKKGKWEPYFFFVSANAFGEKVPSHFCVKTVNFKCNPLDIELEFLKLRKNFTRLLLLDAYLDEEVLLSCNIYKDANKRPKEDAYVLLLKVNDALVQSAISKNNQSVLKLIADENLPSGIHVEVSDVSIAFKPSEPDTKVDLSTKVGGATSSTAKISPRPLEITSNNESNDLPTATRFPFVSSRVKIEKVSTLDANGDEDVEIIDIDKFLESKKKSSPSMTPSDRSSVPAAAWLKTSAGKRQSETIPEYPFILRRKGQTMSVQLKVSGN</sequence>
<name>A0AAV3PVB2_LITER</name>
<gene>
    <name evidence="1" type="ORF">LIER_43313</name>
</gene>
<organism evidence="1 2">
    <name type="scientific">Lithospermum erythrorhizon</name>
    <name type="common">Purple gromwell</name>
    <name type="synonym">Lithospermum officinale var. erythrorhizon</name>
    <dbReference type="NCBI Taxonomy" id="34254"/>
    <lineage>
        <taxon>Eukaryota</taxon>
        <taxon>Viridiplantae</taxon>
        <taxon>Streptophyta</taxon>
        <taxon>Embryophyta</taxon>
        <taxon>Tracheophyta</taxon>
        <taxon>Spermatophyta</taxon>
        <taxon>Magnoliopsida</taxon>
        <taxon>eudicotyledons</taxon>
        <taxon>Gunneridae</taxon>
        <taxon>Pentapetalae</taxon>
        <taxon>asterids</taxon>
        <taxon>lamiids</taxon>
        <taxon>Boraginales</taxon>
        <taxon>Boraginaceae</taxon>
        <taxon>Boraginoideae</taxon>
        <taxon>Lithospermeae</taxon>
        <taxon>Lithospermum</taxon>
    </lineage>
</organism>
<dbReference type="AlphaFoldDB" id="A0AAV3PVB2"/>
<evidence type="ECO:0000313" key="1">
    <source>
        <dbReference type="EMBL" id="GAA0155228.1"/>
    </source>
</evidence>
<dbReference type="Proteomes" id="UP001454036">
    <property type="component" value="Unassembled WGS sequence"/>
</dbReference>
<proteinExistence type="predicted"/>
<accession>A0AAV3PVB2</accession>
<protein>
    <submittedName>
        <fullName evidence="1">Uncharacterized protein</fullName>
    </submittedName>
</protein>
<keyword evidence="2" id="KW-1185">Reference proteome</keyword>
<reference evidence="1 2" key="1">
    <citation type="submission" date="2024-01" db="EMBL/GenBank/DDBJ databases">
        <title>The complete chloroplast genome sequence of Lithospermum erythrorhizon: insights into the phylogenetic relationship among Boraginaceae species and the maternal lineages of purple gromwells.</title>
        <authorList>
            <person name="Okada T."/>
            <person name="Watanabe K."/>
        </authorList>
    </citation>
    <scope>NUCLEOTIDE SEQUENCE [LARGE SCALE GENOMIC DNA]</scope>
</reference>
<comment type="caution">
    <text evidence="1">The sequence shown here is derived from an EMBL/GenBank/DDBJ whole genome shotgun (WGS) entry which is preliminary data.</text>
</comment>
<evidence type="ECO:0000313" key="2">
    <source>
        <dbReference type="Proteomes" id="UP001454036"/>
    </source>
</evidence>
<dbReference type="EMBL" id="BAABME010034162">
    <property type="protein sequence ID" value="GAA0155228.1"/>
    <property type="molecule type" value="Genomic_DNA"/>
</dbReference>